<dbReference type="Proteomes" id="UP000762676">
    <property type="component" value="Unassembled WGS sequence"/>
</dbReference>
<comment type="caution">
    <text evidence="2">The sequence shown here is derived from an EMBL/GenBank/DDBJ whole genome shotgun (WGS) entry which is preliminary data.</text>
</comment>
<feature type="region of interest" description="Disordered" evidence="1">
    <location>
        <begin position="1"/>
        <end position="20"/>
    </location>
</feature>
<evidence type="ECO:0000313" key="3">
    <source>
        <dbReference type="Proteomes" id="UP000762676"/>
    </source>
</evidence>
<dbReference type="AlphaFoldDB" id="A0AAV4GV71"/>
<accession>A0AAV4GV71</accession>
<protein>
    <submittedName>
        <fullName evidence="2">Uncharacterized protein</fullName>
    </submittedName>
</protein>
<reference evidence="2 3" key="1">
    <citation type="journal article" date="2021" name="Elife">
        <title>Chloroplast acquisition without the gene transfer in kleptoplastic sea slugs, Plakobranchus ocellatus.</title>
        <authorList>
            <person name="Maeda T."/>
            <person name="Takahashi S."/>
            <person name="Yoshida T."/>
            <person name="Shimamura S."/>
            <person name="Takaki Y."/>
            <person name="Nagai Y."/>
            <person name="Toyoda A."/>
            <person name="Suzuki Y."/>
            <person name="Arimoto A."/>
            <person name="Ishii H."/>
            <person name="Satoh N."/>
            <person name="Nishiyama T."/>
            <person name="Hasebe M."/>
            <person name="Maruyama T."/>
            <person name="Minagawa J."/>
            <person name="Obokata J."/>
            <person name="Shigenobu S."/>
        </authorList>
    </citation>
    <scope>NUCLEOTIDE SEQUENCE [LARGE SCALE GENOMIC DNA]</scope>
</reference>
<evidence type="ECO:0000313" key="2">
    <source>
        <dbReference type="EMBL" id="GFR89404.1"/>
    </source>
</evidence>
<proteinExistence type="predicted"/>
<name>A0AAV4GV71_9GAST</name>
<keyword evidence="3" id="KW-1185">Reference proteome</keyword>
<evidence type="ECO:0000256" key="1">
    <source>
        <dbReference type="SAM" id="MobiDB-lite"/>
    </source>
</evidence>
<sequence length="132" mass="15062">MAMYWSAGLSGRSHEQRDTGGKKATTILLATAIIHTQADFLRTDPKPAHHLTVQATEKTAPRLRSAPPWAWRLRAFYFRYKLRLHAFESYSQPDGPEINKSFFEVFRKLALGALRRPLGRAVIKHSYGGFFC</sequence>
<organism evidence="2 3">
    <name type="scientific">Elysia marginata</name>
    <dbReference type="NCBI Taxonomy" id="1093978"/>
    <lineage>
        <taxon>Eukaryota</taxon>
        <taxon>Metazoa</taxon>
        <taxon>Spiralia</taxon>
        <taxon>Lophotrochozoa</taxon>
        <taxon>Mollusca</taxon>
        <taxon>Gastropoda</taxon>
        <taxon>Heterobranchia</taxon>
        <taxon>Euthyneura</taxon>
        <taxon>Panpulmonata</taxon>
        <taxon>Sacoglossa</taxon>
        <taxon>Placobranchoidea</taxon>
        <taxon>Plakobranchidae</taxon>
        <taxon>Elysia</taxon>
    </lineage>
</organism>
<dbReference type="EMBL" id="BMAT01005229">
    <property type="protein sequence ID" value="GFR89404.1"/>
    <property type="molecule type" value="Genomic_DNA"/>
</dbReference>
<gene>
    <name evidence="2" type="ORF">ElyMa_002542100</name>
</gene>